<dbReference type="InterPro" id="IPR001878">
    <property type="entry name" value="Znf_CCHC"/>
</dbReference>
<keyword evidence="5" id="KW-1185">Reference proteome</keyword>
<evidence type="ECO:0000256" key="1">
    <source>
        <dbReference type="PROSITE-ProRule" id="PRU00047"/>
    </source>
</evidence>
<feature type="region of interest" description="Disordered" evidence="2">
    <location>
        <begin position="1"/>
        <end position="62"/>
    </location>
</feature>
<dbReference type="EMBL" id="NBNE01014570">
    <property type="protein sequence ID" value="OWY94317.1"/>
    <property type="molecule type" value="Genomic_DNA"/>
</dbReference>
<dbReference type="STRING" id="4795.A0A225UM54"/>
<name>A0A225UM54_9STRA</name>
<dbReference type="OrthoDB" id="125937at2759"/>
<evidence type="ECO:0000313" key="4">
    <source>
        <dbReference type="EMBL" id="OWY94317.1"/>
    </source>
</evidence>
<accession>A0A225UM54</accession>
<feature type="non-terminal residue" evidence="4">
    <location>
        <position position="481"/>
    </location>
</feature>
<keyword evidence="1" id="KW-0862">Zinc</keyword>
<dbReference type="Proteomes" id="UP000198211">
    <property type="component" value="Unassembled WGS sequence"/>
</dbReference>
<comment type="caution">
    <text evidence="4">The sequence shown here is derived from an EMBL/GenBank/DDBJ whole genome shotgun (WGS) entry which is preliminary data.</text>
</comment>
<dbReference type="GO" id="GO:0003676">
    <property type="term" value="F:nucleic acid binding"/>
    <property type="evidence" value="ECO:0007669"/>
    <property type="project" value="InterPro"/>
</dbReference>
<dbReference type="PROSITE" id="PS50158">
    <property type="entry name" value="ZF_CCHC"/>
    <property type="match status" value="1"/>
</dbReference>
<feature type="compositionally biased region" description="Polar residues" evidence="2">
    <location>
        <begin position="1"/>
        <end position="18"/>
    </location>
</feature>
<evidence type="ECO:0000256" key="2">
    <source>
        <dbReference type="SAM" id="MobiDB-lite"/>
    </source>
</evidence>
<feature type="region of interest" description="Disordered" evidence="2">
    <location>
        <begin position="352"/>
        <end position="382"/>
    </location>
</feature>
<dbReference type="GO" id="GO:0008270">
    <property type="term" value="F:zinc ion binding"/>
    <property type="evidence" value="ECO:0007669"/>
    <property type="project" value="UniProtKB-KW"/>
</dbReference>
<proteinExistence type="predicted"/>
<feature type="compositionally biased region" description="Gly residues" evidence="2">
    <location>
        <begin position="357"/>
        <end position="380"/>
    </location>
</feature>
<organism evidence="4 5">
    <name type="scientific">Phytophthora megakarya</name>
    <dbReference type="NCBI Taxonomy" id="4795"/>
    <lineage>
        <taxon>Eukaryota</taxon>
        <taxon>Sar</taxon>
        <taxon>Stramenopiles</taxon>
        <taxon>Oomycota</taxon>
        <taxon>Peronosporomycetes</taxon>
        <taxon>Peronosporales</taxon>
        <taxon>Peronosporaceae</taxon>
        <taxon>Phytophthora</taxon>
    </lineage>
</organism>
<dbReference type="AlphaFoldDB" id="A0A225UM54"/>
<evidence type="ECO:0000313" key="5">
    <source>
        <dbReference type="Proteomes" id="UP000198211"/>
    </source>
</evidence>
<evidence type="ECO:0000259" key="3">
    <source>
        <dbReference type="PROSITE" id="PS50158"/>
    </source>
</evidence>
<gene>
    <name evidence="4" type="ORF">PHMEG_00035987</name>
</gene>
<sequence length="481" mass="52819">MSPSGSDNVSQQQSTSAVRDTDASRPNVDPDPFELFEGTHSESGASDAPGRGSRNSSENSERLDRLEGLLEGLAKQQRQFIANQAKLQQQMQQAPICHTRHPSNIRSPRVHRLLKSKDRRMRVGSLDESMPTATASVPTPVTMTRPVEPVAAPQQRQMQQEKMAVPPVEHFAPPTNFGVKNPKPRDLDWSGFATMGLRFLQRLGAAQQMSGGDRPEEFRILALNGKLDGSALVYFERMLPLWTAESPTLEHVMNRMLVTFMTTISAAKGLQLMTAEKQKTRTGTDHYQYITYVAERSGCSDLHVLQSLCKSAPSYLQSAMLTRLNSQRVDYLQQVTELVSFAIEYEETMNKQDNVRGQGGGGNRGRGGRFGGGGRGGQGGRAVESVARVASTETRKCYNCGEVGHLGLCCPDKEGDGAKETRVSLAVRTCAAEDDTTWILDSGSSVHLVKNEKLLRNAVNCDEHYIAASGNYFRVNKKGTV</sequence>
<reference evidence="5" key="1">
    <citation type="submission" date="2017-03" db="EMBL/GenBank/DDBJ databases">
        <title>Phytopthora megakarya and P. palmivora, two closely related causual agents of cacao black pod achieved similar genome size and gene model numbers by different mechanisms.</title>
        <authorList>
            <person name="Ali S."/>
            <person name="Shao J."/>
            <person name="Larry D.J."/>
            <person name="Kronmiller B."/>
            <person name="Shen D."/>
            <person name="Strem M.D."/>
            <person name="Melnick R.L."/>
            <person name="Guiltinan M.J."/>
            <person name="Tyler B.M."/>
            <person name="Meinhardt L.W."/>
            <person name="Bailey B.A."/>
        </authorList>
    </citation>
    <scope>NUCLEOTIDE SEQUENCE [LARGE SCALE GENOMIC DNA]</scope>
    <source>
        <strain evidence="5">zdho120</strain>
    </source>
</reference>
<feature type="domain" description="CCHC-type" evidence="3">
    <location>
        <begin position="395"/>
        <end position="412"/>
    </location>
</feature>
<protein>
    <recommendedName>
        <fullName evidence="3">CCHC-type domain-containing protein</fullName>
    </recommendedName>
</protein>
<keyword evidence="1" id="KW-0863">Zinc-finger</keyword>
<keyword evidence="1" id="KW-0479">Metal-binding</keyword>